<reference evidence="1 2" key="1">
    <citation type="submission" date="2022-01" db="EMBL/GenBank/DDBJ databases">
        <authorList>
            <person name="Won M."/>
            <person name="Kim S.-J."/>
            <person name="Kwon S.-W."/>
        </authorList>
    </citation>
    <scope>NUCLEOTIDE SEQUENCE [LARGE SCALE GENOMIC DNA]</scope>
    <source>
        <strain evidence="1 2">KCTC 23505</strain>
    </source>
</reference>
<sequence>MVKVRHPETAGLRIRVVLGDGLIIGPGRADLLEGIRETGSIAAAGRRMGMSYKRAWQLAETLNATFRGPVILAVKGGVAGGGAQLTPLGDAVLDAYRNLQTASAEAGAGALAALTGAVAASGAK</sequence>
<proteinExistence type="predicted"/>
<gene>
    <name evidence="1" type="ORF">L2A60_09595</name>
</gene>
<dbReference type="PANTHER" id="PTHR30432">
    <property type="entry name" value="TRANSCRIPTIONAL REGULATOR MODE"/>
    <property type="match status" value="1"/>
</dbReference>
<dbReference type="EMBL" id="JAKGBZ010000015">
    <property type="protein sequence ID" value="MCF3946932.1"/>
    <property type="molecule type" value="Genomic_DNA"/>
</dbReference>
<dbReference type="InterPro" id="IPR036390">
    <property type="entry name" value="WH_DNA-bd_sf"/>
</dbReference>
<dbReference type="Gene3D" id="1.10.10.10">
    <property type="entry name" value="Winged helix-like DNA-binding domain superfamily/Winged helix DNA-binding domain"/>
    <property type="match status" value="1"/>
</dbReference>
<evidence type="ECO:0000313" key="2">
    <source>
        <dbReference type="Proteomes" id="UP001521209"/>
    </source>
</evidence>
<dbReference type="InterPro" id="IPR051815">
    <property type="entry name" value="Molybdate_resp_trans_reg"/>
</dbReference>
<protein>
    <submittedName>
        <fullName evidence="1">LysR family transcriptional regulator</fullName>
    </submittedName>
</protein>
<name>A0ABS9DZS4_9PROT</name>
<dbReference type="InterPro" id="IPR036388">
    <property type="entry name" value="WH-like_DNA-bd_sf"/>
</dbReference>
<dbReference type="Proteomes" id="UP001521209">
    <property type="component" value="Unassembled WGS sequence"/>
</dbReference>
<dbReference type="RefSeq" id="WP_235704162.1">
    <property type="nucleotide sequence ID" value="NZ_JAKGBZ010000015.1"/>
</dbReference>
<keyword evidence="2" id="KW-1185">Reference proteome</keyword>
<organism evidence="1 2">
    <name type="scientific">Acidiphilium iwatense</name>
    <dbReference type="NCBI Taxonomy" id="768198"/>
    <lineage>
        <taxon>Bacteria</taxon>
        <taxon>Pseudomonadati</taxon>
        <taxon>Pseudomonadota</taxon>
        <taxon>Alphaproteobacteria</taxon>
        <taxon>Acetobacterales</taxon>
        <taxon>Acidocellaceae</taxon>
        <taxon>Acidiphilium</taxon>
    </lineage>
</organism>
<evidence type="ECO:0000313" key="1">
    <source>
        <dbReference type="EMBL" id="MCF3946932.1"/>
    </source>
</evidence>
<accession>A0ABS9DZS4</accession>
<dbReference type="PANTHER" id="PTHR30432:SF1">
    <property type="entry name" value="DNA-BINDING TRANSCRIPTIONAL DUAL REGULATOR MODE"/>
    <property type="match status" value="1"/>
</dbReference>
<comment type="caution">
    <text evidence="1">The sequence shown here is derived from an EMBL/GenBank/DDBJ whole genome shotgun (WGS) entry which is preliminary data.</text>
</comment>
<dbReference type="SUPFAM" id="SSF46785">
    <property type="entry name" value="Winged helix' DNA-binding domain"/>
    <property type="match status" value="1"/>
</dbReference>